<keyword evidence="3" id="KW-1185">Reference proteome</keyword>
<sequence>MTKILRFLFGPSTLEGELEKGRPRPLAALDGAMTLATLLLWSQLAYSIRLVVDAFHASPATRRHVAASSRSVASLRLHGVSEWREKFSSSSSSSSSSTSAANSNPDGAMTPLTSSRRMDDGDDALPLLLLPFAPSQILLPGQSTTFKFRHGKYMDLIDESLTSYESVLGMSVLGEDGPLPYAVLCEVLGDELVVNAGYRGFSSMEVTIRAVGRAMRAMIESDGSGGGGGGGDGSTRFQVDPAYRGRTTISDDIHIGRYVEWQDAAMSGDEFEIASEYSRIIEGLMKPGEARGRSDPRGGRTDECHDPRDEKFRRRQVLFARAYDATLEHSTADLHPTTTTTIFSDSQRRLQAHLMAVSWASLSAFDDLPSPSIITRAIATKDTVERLRLGLAMMFESQIPHEENDAGETKTNHPNSERSDGQGSEFQ</sequence>
<proteinExistence type="predicted"/>
<evidence type="ECO:0008006" key="4">
    <source>
        <dbReference type="Google" id="ProtNLM"/>
    </source>
</evidence>
<gene>
    <name evidence="2" type="ORF">ACHAXA_005673</name>
</gene>
<feature type="compositionally biased region" description="Basic and acidic residues" evidence="1">
    <location>
        <begin position="400"/>
        <end position="420"/>
    </location>
</feature>
<feature type="compositionally biased region" description="Low complexity" evidence="1">
    <location>
        <begin position="88"/>
        <end position="104"/>
    </location>
</feature>
<comment type="caution">
    <text evidence="2">The sequence shown here is derived from an EMBL/GenBank/DDBJ whole genome shotgun (WGS) entry which is preliminary data.</text>
</comment>
<protein>
    <recommendedName>
        <fullName evidence="4">Lon N-terminal domain-containing protein</fullName>
    </recommendedName>
</protein>
<dbReference type="EMBL" id="JALLPB020000013">
    <property type="protein sequence ID" value="KAL3826831.1"/>
    <property type="molecule type" value="Genomic_DNA"/>
</dbReference>
<name>A0ABD3SR34_9STRA</name>
<feature type="compositionally biased region" description="Basic and acidic residues" evidence="1">
    <location>
        <begin position="288"/>
        <end position="310"/>
    </location>
</feature>
<dbReference type="Proteomes" id="UP001530377">
    <property type="component" value="Unassembled WGS sequence"/>
</dbReference>
<evidence type="ECO:0000313" key="3">
    <source>
        <dbReference type="Proteomes" id="UP001530377"/>
    </source>
</evidence>
<feature type="region of interest" description="Disordered" evidence="1">
    <location>
        <begin position="87"/>
        <end position="116"/>
    </location>
</feature>
<feature type="region of interest" description="Disordered" evidence="1">
    <location>
        <begin position="400"/>
        <end position="427"/>
    </location>
</feature>
<accession>A0ABD3SR34</accession>
<evidence type="ECO:0000256" key="1">
    <source>
        <dbReference type="SAM" id="MobiDB-lite"/>
    </source>
</evidence>
<evidence type="ECO:0000313" key="2">
    <source>
        <dbReference type="EMBL" id="KAL3826831.1"/>
    </source>
</evidence>
<dbReference type="AlphaFoldDB" id="A0ABD3SR34"/>
<feature type="region of interest" description="Disordered" evidence="1">
    <location>
        <begin position="285"/>
        <end position="310"/>
    </location>
</feature>
<organism evidence="2 3">
    <name type="scientific">Cyclostephanos tholiformis</name>
    <dbReference type="NCBI Taxonomy" id="382380"/>
    <lineage>
        <taxon>Eukaryota</taxon>
        <taxon>Sar</taxon>
        <taxon>Stramenopiles</taxon>
        <taxon>Ochrophyta</taxon>
        <taxon>Bacillariophyta</taxon>
        <taxon>Coscinodiscophyceae</taxon>
        <taxon>Thalassiosirophycidae</taxon>
        <taxon>Stephanodiscales</taxon>
        <taxon>Stephanodiscaceae</taxon>
        <taxon>Cyclostephanos</taxon>
    </lineage>
</organism>
<reference evidence="2 3" key="1">
    <citation type="submission" date="2024-10" db="EMBL/GenBank/DDBJ databases">
        <title>Updated reference genomes for cyclostephanoid diatoms.</title>
        <authorList>
            <person name="Roberts W.R."/>
            <person name="Alverson A.J."/>
        </authorList>
    </citation>
    <scope>NUCLEOTIDE SEQUENCE [LARGE SCALE GENOMIC DNA]</scope>
    <source>
        <strain evidence="2 3">AJA228-03</strain>
    </source>
</reference>